<accession>A0A4S4A148</accession>
<evidence type="ECO:0000313" key="1">
    <source>
        <dbReference type="EMBL" id="THF51927.1"/>
    </source>
</evidence>
<protein>
    <submittedName>
        <fullName evidence="1">Uncharacterized protein</fullName>
    </submittedName>
</protein>
<dbReference type="OrthoDB" id="980645at2"/>
<reference evidence="1 2" key="1">
    <citation type="submission" date="2019-04" db="EMBL/GenBank/DDBJ databases">
        <title>Flavobacterium sp. nov. isolated from construction timber.</title>
        <authorList>
            <person name="Lin S.-Y."/>
            <person name="Chang C.-T."/>
            <person name="Young C.-C."/>
        </authorList>
    </citation>
    <scope>NUCLEOTIDE SEQUENCE [LARGE SCALE GENOMIC DNA]</scope>
    <source>
        <strain evidence="1 2">CC-CTC003</strain>
    </source>
</reference>
<dbReference type="EMBL" id="SSNZ01000002">
    <property type="protein sequence ID" value="THF51927.1"/>
    <property type="molecule type" value="Genomic_DNA"/>
</dbReference>
<gene>
    <name evidence="1" type="ORF">E6C50_05895</name>
</gene>
<name>A0A4S4A148_9FLAO</name>
<organism evidence="1 2">
    <name type="scientific">Flavobacterium supellecticarium</name>
    <dbReference type="NCBI Taxonomy" id="2565924"/>
    <lineage>
        <taxon>Bacteria</taxon>
        <taxon>Pseudomonadati</taxon>
        <taxon>Bacteroidota</taxon>
        <taxon>Flavobacteriia</taxon>
        <taxon>Flavobacteriales</taxon>
        <taxon>Flavobacteriaceae</taxon>
        <taxon>Flavobacterium</taxon>
    </lineage>
</organism>
<evidence type="ECO:0000313" key="2">
    <source>
        <dbReference type="Proteomes" id="UP000307507"/>
    </source>
</evidence>
<comment type="caution">
    <text evidence="1">The sequence shown here is derived from an EMBL/GenBank/DDBJ whole genome shotgun (WGS) entry which is preliminary data.</text>
</comment>
<dbReference type="Proteomes" id="UP000307507">
    <property type="component" value="Unassembled WGS sequence"/>
</dbReference>
<dbReference type="AlphaFoldDB" id="A0A4S4A148"/>
<proteinExistence type="predicted"/>
<sequence>MINYEYITKTLCENKAKPQMGCNGKCHLMKELAKASESEKPLSTDKKNIRAEVEVLFCEIQKNFDFNPASVTEKVAENFSYTNLYQHLNADGIFHPPAFIF</sequence>
<keyword evidence="2" id="KW-1185">Reference proteome</keyword>